<gene>
    <name evidence="2" type="ORF">QF034_007246</name>
</gene>
<name>A0ABU0R130_9ACTN</name>
<evidence type="ECO:0000313" key="2">
    <source>
        <dbReference type="EMBL" id="MDQ0753015.1"/>
    </source>
</evidence>
<organism evidence="2 3">
    <name type="scientific">Streptomyces africanus</name>
    <dbReference type="NCBI Taxonomy" id="231024"/>
    <lineage>
        <taxon>Bacteria</taxon>
        <taxon>Bacillati</taxon>
        <taxon>Actinomycetota</taxon>
        <taxon>Actinomycetes</taxon>
        <taxon>Kitasatosporales</taxon>
        <taxon>Streptomycetaceae</taxon>
        <taxon>Streptomyces</taxon>
    </lineage>
</organism>
<evidence type="ECO:0000256" key="1">
    <source>
        <dbReference type="SAM" id="Phobius"/>
    </source>
</evidence>
<dbReference type="EMBL" id="JAUSYP010000001">
    <property type="protein sequence ID" value="MDQ0753015.1"/>
    <property type="molecule type" value="Genomic_DNA"/>
</dbReference>
<dbReference type="RefSeq" id="WP_307178916.1">
    <property type="nucleotide sequence ID" value="NZ_JAUSYP010000001.1"/>
</dbReference>
<evidence type="ECO:0000313" key="3">
    <source>
        <dbReference type="Proteomes" id="UP001232755"/>
    </source>
</evidence>
<reference evidence="2 3" key="1">
    <citation type="submission" date="2023-07" db="EMBL/GenBank/DDBJ databases">
        <title>Comparative genomics of wheat-associated soil bacteria to identify genetic determinants of phenazine resistance.</title>
        <authorList>
            <person name="Mouncey N."/>
        </authorList>
    </citation>
    <scope>NUCLEOTIDE SEQUENCE [LARGE SCALE GENOMIC DNA]</scope>
    <source>
        <strain evidence="2 3">B3I12</strain>
    </source>
</reference>
<sequence>MTSAEQPTRPPGKMFNVGLGVVLALGILFTAFMFMTSWGGASWMFGCAVSIVMTGLALLRERHKLLISLAGLVVTAVAIAVSLKVGDDLPQEPAPVTAFALAVLVGSALRTLPAGPAAAIALGGVVVTAVPWSDGLSGVTALATMAMIIALVLGPVLRGLDSRALATARTSQDSWANPPQP</sequence>
<accession>A0ABU0R130</accession>
<feature type="transmembrane region" description="Helical" evidence="1">
    <location>
        <begin position="139"/>
        <end position="160"/>
    </location>
</feature>
<keyword evidence="1" id="KW-0812">Transmembrane</keyword>
<comment type="caution">
    <text evidence="2">The sequence shown here is derived from an EMBL/GenBank/DDBJ whole genome shotgun (WGS) entry which is preliminary data.</text>
</comment>
<keyword evidence="1" id="KW-1133">Transmembrane helix</keyword>
<proteinExistence type="predicted"/>
<dbReference type="Proteomes" id="UP001232755">
    <property type="component" value="Unassembled WGS sequence"/>
</dbReference>
<keyword evidence="1" id="KW-0472">Membrane</keyword>
<feature type="transmembrane region" description="Helical" evidence="1">
    <location>
        <begin position="15"/>
        <end position="35"/>
    </location>
</feature>
<evidence type="ECO:0008006" key="4">
    <source>
        <dbReference type="Google" id="ProtNLM"/>
    </source>
</evidence>
<feature type="transmembrane region" description="Helical" evidence="1">
    <location>
        <begin position="41"/>
        <end position="59"/>
    </location>
</feature>
<keyword evidence="3" id="KW-1185">Reference proteome</keyword>
<protein>
    <recommendedName>
        <fullName evidence="4">Metal transporter</fullName>
    </recommendedName>
</protein>
<feature type="transmembrane region" description="Helical" evidence="1">
    <location>
        <begin position="66"/>
        <end position="86"/>
    </location>
</feature>